<gene>
    <name evidence="1" type="ORF">PRK78_004505</name>
</gene>
<keyword evidence="2" id="KW-1185">Reference proteome</keyword>
<sequence>MSTKVWILVYVGDPMDYSKYRHTSLYVEFDDDAENEGTVFHITGAHGFFKFEERKQYDPSKSIKLRKKVEVGEISAEVPKLAIRSILAATKVRNGIDDGDWNCQNWVGDALQQLVDQSWLSAELRDNAIDQMLDACLEAEDE</sequence>
<reference evidence="1" key="1">
    <citation type="submission" date="2023-03" db="EMBL/GenBank/DDBJ databases">
        <title>Emydomyces testavorans Genome Sequence.</title>
        <authorList>
            <person name="Hoyer L."/>
        </authorList>
    </citation>
    <scope>NUCLEOTIDE SEQUENCE</scope>
    <source>
        <strain evidence="1">16-2883</strain>
    </source>
</reference>
<evidence type="ECO:0000313" key="2">
    <source>
        <dbReference type="Proteomes" id="UP001219355"/>
    </source>
</evidence>
<evidence type="ECO:0000313" key="1">
    <source>
        <dbReference type="EMBL" id="WEW59037.1"/>
    </source>
</evidence>
<dbReference type="EMBL" id="CP120628">
    <property type="protein sequence ID" value="WEW59037.1"/>
    <property type="molecule type" value="Genomic_DNA"/>
</dbReference>
<accession>A0AAF0IJL8</accession>
<protein>
    <submittedName>
        <fullName evidence="1">Uncharacterized protein</fullName>
    </submittedName>
</protein>
<dbReference type="AlphaFoldDB" id="A0AAF0IJL8"/>
<proteinExistence type="predicted"/>
<name>A0AAF0IJL8_9EURO</name>
<dbReference type="Proteomes" id="UP001219355">
    <property type="component" value="Chromosome 2"/>
</dbReference>
<organism evidence="1 2">
    <name type="scientific">Emydomyces testavorans</name>
    <dbReference type="NCBI Taxonomy" id="2070801"/>
    <lineage>
        <taxon>Eukaryota</taxon>
        <taxon>Fungi</taxon>
        <taxon>Dikarya</taxon>
        <taxon>Ascomycota</taxon>
        <taxon>Pezizomycotina</taxon>
        <taxon>Eurotiomycetes</taxon>
        <taxon>Eurotiomycetidae</taxon>
        <taxon>Onygenales</taxon>
        <taxon>Nannizziopsiaceae</taxon>
        <taxon>Emydomyces</taxon>
    </lineage>
</organism>
<dbReference type="InterPro" id="IPR046670">
    <property type="entry name" value="DUF6540"/>
</dbReference>
<dbReference type="Pfam" id="PF20174">
    <property type="entry name" value="DUF6540"/>
    <property type="match status" value="1"/>
</dbReference>